<evidence type="ECO:0000313" key="12">
    <source>
        <dbReference type="Proteomes" id="UP001479436"/>
    </source>
</evidence>
<dbReference type="InterPro" id="IPR003117">
    <property type="entry name" value="cAMP_dep_PK_reg_su_I/II_a/b"/>
</dbReference>
<sequence>MEQPILPTPTGFAEIIQDLHEKVVQAQPKDLYQFCAEYFQEKLRQQREDLLNLAAHTSSGNSYIRDIYTQNSSNHLTPNNIRPNGINHSPVVYEDSDEEDEVYLSGQEEILEEGLEENSRTLEMQPQESEETMADDEEEEVDDLTADSEDDEDIIICDDPPMPVAYNRGRRTSVSAESMTPTNDGTYEKINIPKAMEQRQRIEVSLANNFLYKNLDEEQYRDVIDAMSEKKVSNKESIIKQGDVGDYFYVVETGTFDVFVTKNHEEPMKVAEYGPGGSFGELALMYNAPRAATVTATSDAVLWALDRVTFRRILMERTNTKRRMYEAFLEEVPLLVSLEHYERHKIADALESMVFSDGDIVIRQGDVGDSFYIIESGEARVTVVDDDGVEHELPGLKKGYYFGELALLNDRPRAATISAKGRLKVATLGKKAFVRLLGPVVDIIRRNTANYKVVSHHVE</sequence>
<proteinExistence type="inferred from homology"/>
<evidence type="ECO:0000256" key="8">
    <source>
        <dbReference type="PIRNR" id="PIRNR000548"/>
    </source>
</evidence>
<dbReference type="PANTHER" id="PTHR11635">
    <property type="entry name" value="CAMP-DEPENDENT PROTEIN KINASE REGULATORY CHAIN"/>
    <property type="match status" value="1"/>
</dbReference>
<dbReference type="CDD" id="cd00038">
    <property type="entry name" value="CAP_ED"/>
    <property type="match status" value="2"/>
</dbReference>
<dbReference type="PROSITE" id="PS00888">
    <property type="entry name" value="CNMP_BINDING_1"/>
    <property type="match status" value="2"/>
</dbReference>
<dbReference type="InterPro" id="IPR018490">
    <property type="entry name" value="cNMP-bd_dom_sf"/>
</dbReference>
<dbReference type="SMART" id="SM00394">
    <property type="entry name" value="RIIa"/>
    <property type="match status" value="1"/>
</dbReference>
<dbReference type="InterPro" id="IPR018488">
    <property type="entry name" value="cNMP-bd_CS"/>
</dbReference>
<name>A0ABR2X5E5_9FUNG</name>
<evidence type="ECO:0000256" key="2">
    <source>
        <dbReference type="ARBA" id="ARBA00020355"/>
    </source>
</evidence>
<keyword evidence="6 8" id="KW-0547">Nucleotide-binding</keyword>
<feature type="domain" description="Cyclic nucleotide-binding" evidence="10">
    <location>
        <begin position="211"/>
        <end position="331"/>
    </location>
</feature>
<evidence type="ECO:0000313" key="11">
    <source>
        <dbReference type="EMBL" id="KAK9768821.1"/>
    </source>
</evidence>
<gene>
    <name evidence="11" type="ORF">K7432_000253</name>
</gene>
<dbReference type="InterPro" id="IPR000595">
    <property type="entry name" value="cNMP-bd_dom"/>
</dbReference>
<organism evidence="11 12">
    <name type="scientific">Basidiobolus ranarum</name>
    <dbReference type="NCBI Taxonomy" id="34480"/>
    <lineage>
        <taxon>Eukaryota</taxon>
        <taxon>Fungi</taxon>
        <taxon>Fungi incertae sedis</taxon>
        <taxon>Zoopagomycota</taxon>
        <taxon>Entomophthoromycotina</taxon>
        <taxon>Basidiobolomycetes</taxon>
        <taxon>Basidiobolales</taxon>
        <taxon>Basidiobolaceae</taxon>
        <taxon>Basidiobolus</taxon>
    </lineage>
</organism>
<dbReference type="SUPFAM" id="SSF47391">
    <property type="entry name" value="Dimerization-anchoring domain of cAMP-dependent PK regulatory subunit"/>
    <property type="match status" value="1"/>
</dbReference>
<evidence type="ECO:0000256" key="5">
    <source>
        <dbReference type="ARBA" id="ARBA00022737"/>
    </source>
</evidence>
<dbReference type="InterPro" id="IPR012198">
    <property type="entry name" value="cAMP_dep_PK_reg_su"/>
</dbReference>
<keyword evidence="7 8" id="KW-0114">cAMP</keyword>
<feature type="compositionally biased region" description="Acidic residues" evidence="9">
    <location>
        <begin position="128"/>
        <end position="148"/>
    </location>
</feature>
<evidence type="ECO:0000256" key="1">
    <source>
        <dbReference type="ARBA" id="ARBA00005753"/>
    </source>
</evidence>
<dbReference type="SMART" id="SM00100">
    <property type="entry name" value="cNMP"/>
    <property type="match status" value="2"/>
</dbReference>
<evidence type="ECO:0000256" key="9">
    <source>
        <dbReference type="SAM" id="MobiDB-lite"/>
    </source>
</evidence>
<comment type="similarity">
    <text evidence="1 8">Belongs to the cAMP-dependent kinase regulatory chain family.</text>
</comment>
<evidence type="ECO:0000256" key="7">
    <source>
        <dbReference type="ARBA" id="ARBA00023149"/>
    </source>
</evidence>
<evidence type="ECO:0000256" key="6">
    <source>
        <dbReference type="ARBA" id="ARBA00022741"/>
    </source>
</evidence>
<dbReference type="InterPro" id="IPR014710">
    <property type="entry name" value="RmlC-like_jellyroll"/>
</dbReference>
<dbReference type="Pfam" id="PF02197">
    <property type="entry name" value="RIIa"/>
    <property type="match status" value="1"/>
</dbReference>
<dbReference type="PANTHER" id="PTHR11635:SF152">
    <property type="entry name" value="CAMP-DEPENDENT PROTEIN KINASE TYPE I REGULATORY SUBUNIT-RELATED"/>
    <property type="match status" value="1"/>
</dbReference>
<dbReference type="Gene3D" id="2.60.120.10">
    <property type="entry name" value="Jelly Rolls"/>
    <property type="match status" value="2"/>
</dbReference>
<evidence type="ECO:0000256" key="4">
    <source>
        <dbReference type="ARBA" id="ARBA00022566"/>
    </source>
</evidence>
<evidence type="ECO:0000259" key="10">
    <source>
        <dbReference type="PROSITE" id="PS50042"/>
    </source>
</evidence>
<dbReference type="CDD" id="cd12098">
    <property type="entry name" value="DD_R_ScPKA-like"/>
    <property type="match status" value="1"/>
</dbReference>
<dbReference type="Proteomes" id="UP001479436">
    <property type="component" value="Unassembled WGS sequence"/>
</dbReference>
<evidence type="ECO:0000256" key="3">
    <source>
        <dbReference type="ARBA" id="ARBA00022553"/>
    </source>
</evidence>
<dbReference type="Pfam" id="PF00027">
    <property type="entry name" value="cNMP_binding"/>
    <property type="match status" value="2"/>
</dbReference>
<dbReference type="InterPro" id="IPR050503">
    <property type="entry name" value="cAMP-dep_PK_reg_su-like"/>
</dbReference>
<comment type="caution">
    <text evidence="11">The sequence shown here is derived from an EMBL/GenBank/DDBJ whole genome shotgun (WGS) entry which is preliminary data.</text>
</comment>
<dbReference type="PIRSF" id="PIRSF000548">
    <property type="entry name" value="PK_regulatory"/>
    <property type="match status" value="1"/>
</dbReference>
<feature type="region of interest" description="Disordered" evidence="9">
    <location>
        <begin position="116"/>
        <end position="148"/>
    </location>
</feature>
<dbReference type="PROSITE" id="PS50042">
    <property type="entry name" value="CNMP_BINDING_3"/>
    <property type="match status" value="2"/>
</dbReference>
<dbReference type="PRINTS" id="PR00103">
    <property type="entry name" value="CAMPKINASE"/>
</dbReference>
<dbReference type="PROSITE" id="PS00889">
    <property type="entry name" value="CNMP_BINDING_2"/>
    <property type="match status" value="2"/>
</dbReference>
<keyword evidence="12" id="KW-1185">Reference proteome</keyword>
<dbReference type="SUPFAM" id="SSF51206">
    <property type="entry name" value="cAMP-binding domain-like"/>
    <property type="match status" value="2"/>
</dbReference>
<dbReference type="EMBL" id="JASJQH010000004">
    <property type="protein sequence ID" value="KAK9768821.1"/>
    <property type="molecule type" value="Genomic_DNA"/>
</dbReference>
<accession>A0ABR2X5E5</accession>
<comment type="subunit">
    <text evidence="8">Tetramer, composed of 2 regulatory (R) and 2 catalytic (C) subunits. In the presence of cAMP it dissociates into 2 active monomeric C subunits and an R dimer.</text>
</comment>
<protein>
    <recommendedName>
        <fullName evidence="2 8">cAMP-dependent protein kinase regulatory subunit</fullName>
    </recommendedName>
</protein>
<keyword evidence="5" id="KW-0677">Repeat</keyword>
<keyword evidence="3" id="KW-0597">Phosphoprotein</keyword>
<reference evidence="11 12" key="1">
    <citation type="submission" date="2023-04" db="EMBL/GenBank/DDBJ databases">
        <title>Genome of Basidiobolus ranarum AG-B5.</title>
        <authorList>
            <person name="Stajich J.E."/>
            <person name="Carter-House D."/>
            <person name="Gryganskyi A."/>
        </authorList>
    </citation>
    <scope>NUCLEOTIDE SEQUENCE [LARGE SCALE GENOMIC DNA]</scope>
    <source>
        <strain evidence="11 12">AG-B5</strain>
    </source>
</reference>
<feature type="domain" description="Cyclic nucleotide-binding" evidence="10">
    <location>
        <begin position="334"/>
        <end position="451"/>
    </location>
</feature>
<dbReference type="Gene3D" id="1.20.890.10">
    <property type="entry name" value="cAMP-dependent protein kinase regulatory subunit, dimerization-anchoring domain"/>
    <property type="match status" value="1"/>
</dbReference>
<keyword evidence="4 8" id="KW-0116">cAMP-binding</keyword>